<evidence type="ECO:0000313" key="3">
    <source>
        <dbReference type="Proteomes" id="UP000566819"/>
    </source>
</evidence>
<dbReference type="AlphaFoldDB" id="A0A8H4VYN0"/>
<feature type="compositionally biased region" description="Basic and acidic residues" evidence="1">
    <location>
        <begin position="25"/>
        <end position="45"/>
    </location>
</feature>
<dbReference type="Proteomes" id="UP000566819">
    <property type="component" value="Unassembled WGS sequence"/>
</dbReference>
<dbReference type="EMBL" id="JAAMPI010000942">
    <property type="protein sequence ID" value="KAF4627598.1"/>
    <property type="molecule type" value="Genomic_DNA"/>
</dbReference>
<evidence type="ECO:0000313" key="2">
    <source>
        <dbReference type="EMBL" id="KAF4627598.1"/>
    </source>
</evidence>
<organism evidence="2 3">
    <name type="scientific">Cudoniella acicularis</name>
    <dbReference type="NCBI Taxonomy" id="354080"/>
    <lineage>
        <taxon>Eukaryota</taxon>
        <taxon>Fungi</taxon>
        <taxon>Dikarya</taxon>
        <taxon>Ascomycota</taxon>
        <taxon>Pezizomycotina</taxon>
        <taxon>Leotiomycetes</taxon>
        <taxon>Helotiales</taxon>
        <taxon>Tricladiaceae</taxon>
        <taxon>Cudoniella</taxon>
    </lineage>
</organism>
<comment type="caution">
    <text evidence="2">The sequence shown here is derived from an EMBL/GenBank/DDBJ whole genome shotgun (WGS) entry which is preliminary data.</text>
</comment>
<name>A0A8H4VYN0_9HELO</name>
<accession>A0A8H4VYN0</accession>
<protein>
    <submittedName>
        <fullName evidence="2">Uncharacterized protein</fullName>
    </submittedName>
</protein>
<feature type="region of interest" description="Disordered" evidence="1">
    <location>
        <begin position="24"/>
        <end position="98"/>
    </location>
</feature>
<evidence type="ECO:0000256" key="1">
    <source>
        <dbReference type="SAM" id="MobiDB-lite"/>
    </source>
</evidence>
<keyword evidence="3" id="KW-1185">Reference proteome</keyword>
<reference evidence="2 3" key="1">
    <citation type="submission" date="2020-03" db="EMBL/GenBank/DDBJ databases">
        <title>Draft Genome Sequence of Cudoniella acicularis.</title>
        <authorList>
            <person name="Buettner E."/>
            <person name="Kellner H."/>
        </authorList>
    </citation>
    <scope>NUCLEOTIDE SEQUENCE [LARGE SCALE GENOMIC DNA]</scope>
    <source>
        <strain evidence="2 3">DSM 108380</strain>
    </source>
</reference>
<gene>
    <name evidence="2" type="ORF">G7Y89_g10555</name>
</gene>
<sequence>MILKVLDDSEDAFLLGGRRFARRKGHDDRRRFDSDSDSDKKRRQDIGLGPNYRLPCPEPRSSLGTSVPSSHAILSRDYRALPSDPSSLRPEATRDKKL</sequence>
<proteinExistence type="predicted"/>